<gene>
    <name evidence="3" type="primary">LOC110785300</name>
</gene>
<reference evidence="3" key="2">
    <citation type="submission" date="2025-08" db="UniProtKB">
        <authorList>
            <consortium name="RefSeq"/>
        </authorList>
    </citation>
    <scope>IDENTIFICATION</scope>
    <source>
        <tissue evidence="3">Leaf</tissue>
    </source>
</reference>
<dbReference type="InterPro" id="IPR051304">
    <property type="entry name" value="SCF_F-box_domain"/>
</dbReference>
<dbReference type="KEGG" id="soe:110785300"/>
<sequence>MGFPKRKREEEQHRDWKNLPRDILFEIYQRIDGCLKLRRLRSVCSCWRSSLLPLTSSSTSLKFPLKLPPPSFLKPESKLIEYNEAYLSQSDLFIFPSPPGHKGGCGWIVRVEQLVESNRWHLQNPYTTTPASFEHPRLFKGSFDIFECNIKEITRCYSLEYSTRHHSGNRPKEAKAVVYRNNNNNNDDDFTVLVLFKVEGKLGLWRPGETCWSVITDPLIKNNFFCDIITFSGKFYATTKLAARLIMIDPTTYEVSDLMRENQLELKHDFPVPALVESNGRLYLVNTKSKNYILEAGSWKVVKNLDDCVFFTTNYVNFSVTAEDLGWSKGNYVLLPFFNYYGICALRFLTVDVDEDEDEDEDEDVDLIQELIDGKVELGIDTWPWAQYSENCLSFYSLQDSDFSRKQLHRFTNLFWPPPHWLLQLHFKYSPHSTSVSSVNTASVKTILQQFCYFFSFFF</sequence>
<feature type="domain" description="KIB1-4 beta-propeller" evidence="1">
    <location>
        <begin position="103"/>
        <end position="333"/>
    </location>
</feature>
<dbReference type="Pfam" id="PF03478">
    <property type="entry name" value="Beta-prop_KIB1-4"/>
    <property type="match status" value="1"/>
</dbReference>
<keyword evidence="2" id="KW-1185">Reference proteome</keyword>
<dbReference type="Proteomes" id="UP000813463">
    <property type="component" value="Chromosome 6"/>
</dbReference>
<dbReference type="RefSeq" id="XP_021845428.2">
    <property type="nucleotide sequence ID" value="XM_021989736.2"/>
</dbReference>
<evidence type="ECO:0000313" key="3">
    <source>
        <dbReference type="RefSeq" id="XP_021845428.2"/>
    </source>
</evidence>
<protein>
    <submittedName>
        <fullName evidence="3">F-box protein SKIP23-like</fullName>
    </submittedName>
</protein>
<dbReference type="AlphaFoldDB" id="A0A9R0IA36"/>
<dbReference type="InterPro" id="IPR005174">
    <property type="entry name" value="KIB1-4_b-propeller"/>
</dbReference>
<reference evidence="2" key="1">
    <citation type="journal article" date="2021" name="Nat. Commun.">
        <title>Genomic analyses provide insights into spinach domestication and the genetic basis of agronomic traits.</title>
        <authorList>
            <person name="Cai X."/>
            <person name="Sun X."/>
            <person name="Xu C."/>
            <person name="Sun H."/>
            <person name="Wang X."/>
            <person name="Ge C."/>
            <person name="Zhang Z."/>
            <person name="Wang Q."/>
            <person name="Fei Z."/>
            <person name="Jiao C."/>
            <person name="Wang Q."/>
        </authorList>
    </citation>
    <scope>NUCLEOTIDE SEQUENCE [LARGE SCALE GENOMIC DNA]</scope>
    <source>
        <strain evidence="2">cv. Varoflay</strain>
    </source>
</reference>
<proteinExistence type="predicted"/>
<accession>A0A9R0IA36</accession>
<dbReference type="PANTHER" id="PTHR47123">
    <property type="entry name" value="F-BOX PROTEIN SKIP23"/>
    <property type="match status" value="1"/>
</dbReference>
<dbReference type="PANTHER" id="PTHR47123:SF15">
    <property type="entry name" value="F-BOX PROTEIN SKIP23"/>
    <property type="match status" value="1"/>
</dbReference>
<evidence type="ECO:0000259" key="1">
    <source>
        <dbReference type="Pfam" id="PF03478"/>
    </source>
</evidence>
<name>A0A9R0IA36_SPIOL</name>
<evidence type="ECO:0000313" key="2">
    <source>
        <dbReference type="Proteomes" id="UP000813463"/>
    </source>
</evidence>
<dbReference type="GO" id="GO:0016567">
    <property type="term" value="P:protein ubiquitination"/>
    <property type="evidence" value="ECO:0000318"/>
    <property type="project" value="GO_Central"/>
</dbReference>
<organism evidence="2 3">
    <name type="scientific">Spinacia oleracea</name>
    <name type="common">Spinach</name>
    <dbReference type="NCBI Taxonomy" id="3562"/>
    <lineage>
        <taxon>Eukaryota</taxon>
        <taxon>Viridiplantae</taxon>
        <taxon>Streptophyta</taxon>
        <taxon>Embryophyta</taxon>
        <taxon>Tracheophyta</taxon>
        <taxon>Spermatophyta</taxon>
        <taxon>Magnoliopsida</taxon>
        <taxon>eudicotyledons</taxon>
        <taxon>Gunneridae</taxon>
        <taxon>Pentapetalae</taxon>
        <taxon>Caryophyllales</taxon>
        <taxon>Chenopodiaceae</taxon>
        <taxon>Chenopodioideae</taxon>
        <taxon>Anserineae</taxon>
        <taxon>Spinacia</taxon>
    </lineage>
</organism>
<dbReference type="GeneID" id="110785300"/>